<comment type="caution">
    <text evidence="2">The sequence shown here is derived from an EMBL/GenBank/DDBJ whole genome shotgun (WGS) entry which is preliminary data.</text>
</comment>
<feature type="region of interest" description="Disordered" evidence="1">
    <location>
        <begin position="49"/>
        <end position="106"/>
    </location>
</feature>
<evidence type="ECO:0000313" key="2">
    <source>
        <dbReference type="EMBL" id="PRW33854.1"/>
    </source>
</evidence>
<proteinExistence type="predicted"/>
<evidence type="ECO:0000313" key="3">
    <source>
        <dbReference type="Proteomes" id="UP000239899"/>
    </source>
</evidence>
<gene>
    <name evidence="2" type="ORF">C2E21_7256</name>
</gene>
<reference evidence="2 3" key="1">
    <citation type="journal article" date="2018" name="Plant J.">
        <title>Genome sequences of Chlorella sorokiniana UTEX 1602 and Micractinium conductrix SAG 241.80: implications to maltose excretion by a green alga.</title>
        <authorList>
            <person name="Arriola M.B."/>
            <person name="Velmurugan N."/>
            <person name="Zhang Y."/>
            <person name="Plunkett M.H."/>
            <person name="Hondzo H."/>
            <person name="Barney B.M."/>
        </authorList>
    </citation>
    <scope>NUCLEOTIDE SEQUENCE [LARGE SCALE GENOMIC DNA]</scope>
    <source>
        <strain evidence="3">UTEX 1602</strain>
    </source>
</reference>
<feature type="region of interest" description="Disordered" evidence="1">
    <location>
        <begin position="1"/>
        <end position="22"/>
    </location>
</feature>
<feature type="region of interest" description="Disordered" evidence="1">
    <location>
        <begin position="525"/>
        <end position="617"/>
    </location>
</feature>
<keyword evidence="3" id="KW-1185">Reference proteome</keyword>
<dbReference type="EMBL" id="LHPG02000015">
    <property type="protein sequence ID" value="PRW33854.1"/>
    <property type="molecule type" value="Genomic_DNA"/>
</dbReference>
<feature type="compositionally biased region" description="Low complexity" evidence="1">
    <location>
        <begin position="81"/>
        <end position="94"/>
    </location>
</feature>
<feature type="compositionally biased region" description="Low complexity" evidence="1">
    <location>
        <begin position="540"/>
        <end position="560"/>
    </location>
</feature>
<evidence type="ECO:0000256" key="1">
    <source>
        <dbReference type="SAM" id="MobiDB-lite"/>
    </source>
</evidence>
<sequence length="671" mass="69048">MASSLRLVTLPSPTGRYAPSRRPRRAALIAAAAGPADFSPEQLQAGLQAQLSSGSAAPAEVAGEAASRVPKKKASRREGRAAAAAAAADAEAAARQQSDETQRQLGQRALDDADVIAAALRTQLRQSGTFDEGEPEADGQLTPLAVVADDPLAQYSVAVAQLLLAASADVAALTAAEVEHCAQLSPAVGSLLLAAAQQASGGAAEGAETDGGAEEDPTPPDQMLDAIFEWDNARLSLLLAAASPEQLPAIESAHPYHAAALAGNDWAVCLLVAAGVPISAADAQCDGSVLGSWAAEDTTRQHLQGWSLTALGLGGADVVAALLAVGAAPDALSTDSTVEPSRQLTPLAIVVDEPHPQHGEAVAQSLLAGGASVVGLAELGSTVMQRCAEQHPAVTPLTVKAFRAWYAEIAAIKRGLFRDKIMEESTVGAMKLAATIMPPEWNDELVLELAAQLKKMTNQQEHLYHVWSGTLLAVTGQRFVRLHFFGKNVVLDLTNPVWSSATHHRFLPPFHKAVRTLLLAAHRGSAAGAGGGPRTDEEGAAAAAAEPSAAPAEPSYPASERGAAASPDEGAAIPAENPCAALAEDSGATQEGAAAEESSAAEQQQQQQPGSGTVGLASLPPHLLDRIIGLAAYPTADWLAMDLPSLWMPLVAAGVVDIERLDEGLQRLRIG</sequence>
<accession>A0A2P6THT1</accession>
<name>A0A2P6THT1_CHLSO</name>
<dbReference type="Gene3D" id="1.25.40.20">
    <property type="entry name" value="Ankyrin repeat-containing domain"/>
    <property type="match status" value="1"/>
</dbReference>
<feature type="compositionally biased region" description="Acidic residues" evidence="1">
    <location>
        <begin position="207"/>
        <end position="218"/>
    </location>
</feature>
<feature type="compositionally biased region" description="Low complexity" evidence="1">
    <location>
        <begin position="49"/>
        <end position="67"/>
    </location>
</feature>
<dbReference type="AlphaFoldDB" id="A0A2P6THT1"/>
<feature type="compositionally biased region" description="Low complexity" evidence="1">
    <location>
        <begin position="586"/>
        <end position="611"/>
    </location>
</feature>
<protein>
    <submittedName>
        <fullName evidence="2">Uncharacterized protein</fullName>
    </submittedName>
</protein>
<dbReference type="InterPro" id="IPR036770">
    <property type="entry name" value="Ankyrin_rpt-contain_sf"/>
</dbReference>
<organism evidence="2 3">
    <name type="scientific">Chlorella sorokiniana</name>
    <name type="common">Freshwater green alga</name>
    <dbReference type="NCBI Taxonomy" id="3076"/>
    <lineage>
        <taxon>Eukaryota</taxon>
        <taxon>Viridiplantae</taxon>
        <taxon>Chlorophyta</taxon>
        <taxon>core chlorophytes</taxon>
        <taxon>Trebouxiophyceae</taxon>
        <taxon>Chlorellales</taxon>
        <taxon>Chlorellaceae</taxon>
        <taxon>Chlorella clade</taxon>
        <taxon>Chlorella</taxon>
    </lineage>
</organism>
<feature type="region of interest" description="Disordered" evidence="1">
    <location>
        <begin position="202"/>
        <end position="221"/>
    </location>
</feature>
<dbReference type="Proteomes" id="UP000239899">
    <property type="component" value="Unassembled WGS sequence"/>
</dbReference>